<evidence type="ECO:0000256" key="1">
    <source>
        <dbReference type="SAM" id="MobiDB-lite"/>
    </source>
</evidence>
<keyword evidence="4" id="KW-1185">Reference proteome</keyword>
<feature type="chain" id="PRO_5040881304" evidence="2">
    <location>
        <begin position="20"/>
        <end position="434"/>
    </location>
</feature>
<proteinExistence type="predicted"/>
<feature type="compositionally biased region" description="Low complexity" evidence="1">
    <location>
        <begin position="276"/>
        <end position="307"/>
    </location>
</feature>
<protein>
    <submittedName>
        <fullName evidence="3">Uncharacterized protein</fullName>
    </submittedName>
</protein>
<feature type="signal peptide" evidence="2">
    <location>
        <begin position="1"/>
        <end position="19"/>
    </location>
</feature>
<name>A0A9W4E249_9ACTN</name>
<evidence type="ECO:0000313" key="4">
    <source>
        <dbReference type="Proteomes" id="UP001153328"/>
    </source>
</evidence>
<feature type="region of interest" description="Disordered" evidence="1">
    <location>
        <begin position="255"/>
        <end position="313"/>
    </location>
</feature>
<sequence>MPRLAACFAASLTTAAVLAAPAVLAPATASAAVVHQRVTAADLGPQGPWLRLQDDPSNAGRPNGVQEVAPFADPVRFNGSLHLSVAGAAQAQQAQAAHYFNRVATFGAIGANPLSYDMYVRGWTSTPSAVAFGANLQLPGFCQGAFTTLSFQPQLATDAQGRTGAVADTWRHFDAGGAALWRTSRAVGTFAAGSDHPFSDYAAACNATGDGAIGVIANVGRLGDASASLDTYVDNLTVNGTVYDFAVARTATGRVDLTPTAPGDPGGPGTWSADGASSAAPSAQAAASPAQAAQTSPADGVAPAALKGGNGGGGGAACSAEGTITFTSPADGPFYSSVGTRLTLSRKGGLTPDDVTLTANGEPVSLAEGPGGTLVATVTPPTVVDLGPGGTYRTTVALTCNQPAAGPVSVAAELLAQGYEPLQPTGVVATAGRR</sequence>
<gene>
    <name evidence="3" type="ORF">SBRY_10026</name>
</gene>
<organism evidence="3 4">
    <name type="scientific">Actinacidiphila bryophytorum</name>
    <dbReference type="NCBI Taxonomy" id="1436133"/>
    <lineage>
        <taxon>Bacteria</taxon>
        <taxon>Bacillati</taxon>
        <taxon>Actinomycetota</taxon>
        <taxon>Actinomycetes</taxon>
        <taxon>Kitasatosporales</taxon>
        <taxon>Streptomycetaceae</taxon>
        <taxon>Actinacidiphila</taxon>
    </lineage>
</organism>
<evidence type="ECO:0000313" key="3">
    <source>
        <dbReference type="EMBL" id="CAG7596650.1"/>
    </source>
</evidence>
<dbReference type="Proteomes" id="UP001153328">
    <property type="component" value="Unassembled WGS sequence"/>
</dbReference>
<dbReference type="EMBL" id="CAJVAX010000001">
    <property type="protein sequence ID" value="CAG7596650.1"/>
    <property type="molecule type" value="Genomic_DNA"/>
</dbReference>
<reference evidence="3" key="1">
    <citation type="submission" date="2021-06" db="EMBL/GenBank/DDBJ databases">
        <authorList>
            <person name="Arsene-Ploetze F."/>
        </authorList>
    </citation>
    <scope>NUCLEOTIDE SEQUENCE</scope>
    <source>
        <strain evidence="3">SBRY1</strain>
    </source>
</reference>
<evidence type="ECO:0000256" key="2">
    <source>
        <dbReference type="SAM" id="SignalP"/>
    </source>
</evidence>
<comment type="caution">
    <text evidence="3">The sequence shown here is derived from an EMBL/GenBank/DDBJ whole genome shotgun (WGS) entry which is preliminary data.</text>
</comment>
<dbReference type="AlphaFoldDB" id="A0A9W4E249"/>
<keyword evidence="2" id="KW-0732">Signal</keyword>
<accession>A0A9W4E249</accession>
<dbReference type="RefSeq" id="WP_205046923.1">
    <property type="nucleotide sequence ID" value="NZ_CAJVAX010000001.1"/>
</dbReference>